<accession>A0AAU7TDV1</accession>
<keyword evidence="6" id="KW-0223">Dioxygenase</keyword>
<dbReference type="InterPro" id="IPR042098">
    <property type="entry name" value="TauD-like_sf"/>
</dbReference>
<dbReference type="RefSeq" id="WP_350277767.1">
    <property type="nucleotide sequence ID" value="NZ_CP158165.1"/>
</dbReference>
<dbReference type="Pfam" id="PF02668">
    <property type="entry name" value="TauD"/>
    <property type="match status" value="1"/>
</dbReference>
<sequence length="318" mass="35889">MSTTLAYVINGGPEGPGIVERLTADGPRIRELLARHGAVLLRDCKVGGVEGMEAAVRALSGEPLKYAERSSPRRSIKGNVYTSTDYPPSEEIFLHNENSYQAAWPRLLFFYCDREPATQGATPLADVRRIYHAIDPAVREEFARRKWMVVRNFHEDFGVAWQHVFNTEDRAEVEAYCAQNDLEFEWVGDGGLRTRAVREPIHVHPDTGETVWFNHITFFHNTTLPASIREGLLAFLSEDELPTNTYYGDGGKIPDDVMDHLRSVYRQEWTRFDWQQGDLLLVDNMLAAHAREPFTGDRKIAVAMAEAYRPAAVAPAGV</sequence>
<dbReference type="Gene3D" id="3.60.130.10">
    <property type="entry name" value="Clavaminate synthase-like"/>
    <property type="match status" value="1"/>
</dbReference>
<proteinExistence type="predicted"/>
<dbReference type="PANTHER" id="PTHR10696:SF56">
    <property type="entry name" value="TAUD_TFDA-LIKE DOMAIN-CONTAINING PROTEIN"/>
    <property type="match status" value="1"/>
</dbReference>
<comment type="cofactor">
    <cofactor evidence="1">
        <name>Fe(2+)</name>
        <dbReference type="ChEBI" id="CHEBI:29033"/>
    </cofactor>
</comment>
<dbReference type="AlphaFoldDB" id="A0AAU7TDV1"/>
<dbReference type="SUPFAM" id="SSF51197">
    <property type="entry name" value="Clavaminate synthase-like"/>
    <property type="match status" value="1"/>
</dbReference>
<dbReference type="EMBL" id="CP158165">
    <property type="protein sequence ID" value="XBV24952.1"/>
    <property type="molecule type" value="Genomic_DNA"/>
</dbReference>
<evidence type="ECO:0000259" key="5">
    <source>
        <dbReference type="Pfam" id="PF02668"/>
    </source>
</evidence>
<dbReference type="InterPro" id="IPR003819">
    <property type="entry name" value="TauD/TfdA-like"/>
</dbReference>
<evidence type="ECO:0000256" key="2">
    <source>
        <dbReference type="ARBA" id="ARBA00023002"/>
    </source>
</evidence>
<evidence type="ECO:0000313" key="6">
    <source>
        <dbReference type="EMBL" id="XBV24952.1"/>
    </source>
</evidence>
<name>A0AAU7TDV1_9ACTN</name>
<evidence type="ECO:0000256" key="4">
    <source>
        <dbReference type="ARBA" id="ARBA00023194"/>
    </source>
</evidence>
<feature type="domain" description="TauD/TfdA-like" evidence="5">
    <location>
        <begin position="24"/>
        <end position="303"/>
    </location>
</feature>
<keyword evidence="2 6" id="KW-0560">Oxidoreductase</keyword>
<evidence type="ECO:0000256" key="3">
    <source>
        <dbReference type="ARBA" id="ARBA00023004"/>
    </source>
</evidence>
<dbReference type="EC" id="1.14.11.-" evidence="6"/>
<dbReference type="GO" id="GO:0017000">
    <property type="term" value="P:antibiotic biosynthetic process"/>
    <property type="evidence" value="ECO:0007669"/>
    <property type="project" value="UniProtKB-KW"/>
</dbReference>
<evidence type="ECO:0000256" key="1">
    <source>
        <dbReference type="ARBA" id="ARBA00001954"/>
    </source>
</evidence>
<protein>
    <submittedName>
        <fullName evidence="6">TauD/TfdA family dioxygenase</fullName>
        <ecNumber evidence="6">1.14.11.-</ecNumber>
    </submittedName>
</protein>
<gene>
    <name evidence="6" type="ORF">ABN611_00755</name>
</gene>
<organism evidence="6">
    <name type="scientific">Kribbella sp. HUAS MG21</name>
    <dbReference type="NCBI Taxonomy" id="3160966"/>
    <lineage>
        <taxon>Bacteria</taxon>
        <taxon>Bacillati</taxon>
        <taxon>Actinomycetota</taxon>
        <taxon>Actinomycetes</taxon>
        <taxon>Propionibacteriales</taxon>
        <taxon>Kribbellaceae</taxon>
        <taxon>Kribbella</taxon>
    </lineage>
</organism>
<dbReference type="PANTHER" id="PTHR10696">
    <property type="entry name" value="GAMMA-BUTYROBETAINE HYDROXYLASE-RELATED"/>
    <property type="match status" value="1"/>
</dbReference>
<keyword evidence="3" id="KW-0408">Iron</keyword>
<dbReference type="InterPro" id="IPR050411">
    <property type="entry name" value="AlphaKG_dependent_hydroxylases"/>
</dbReference>
<keyword evidence="4" id="KW-0045">Antibiotic biosynthesis</keyword>
<reference evidence="6" key="1">
    <citation type="submission" date="2024-06" db="EMBL/GenBank/DDBJ databases">
        <title>Kribbella sp. strain HUAS MG21 genome sequences.</title>
        <authorList>
            <person name="Mo P."/>
        </authorList>
    </citation>
    <scope>NUCLEOTIDE SEQUENCE</scope>
    <source>
        <strain evidence="6">HUAS MG21</strain>
    </source>
</reference>
<dbReference type="GO" id="GO:0051213">
    <property type="term" value="F:dioxygenase activity"/>
    <property type="evidence" value="ECO:0007669"/>
    <property type="project" value="UniProtKB-KW"/>
</dbReference>